<keyword evidence="7" id="KW-1185">Reference proteome</keyword>
<evidence type="ECO:0000313" key="7">
    <source>
        <dbReference type="Proteomes" id="UP001302274"/>
    </source>
</evidence>
<dbReference type="InterPro" id="IPR036390">
    <property type="entry name" value="WH_DNA-bd_sf"/>
</dbReference>
<dbReference type="SUPFAM" id="SSF46785">
    <property type="entry name" value="Winged helix' DNA-binding domain"/>
    <property type="match status" value="1"/>
</dbReference>
<keyword evidence="3" id="KW-0238">DNA-binding</keyword>
<keyword evidence="2" id="KW-0805">Transcription regulation</keyword>
<dbReference type="PANTHER" id="PTHR30126:SF22">
    <property type="entry name" value="HTH-TYPE TRANSCRIPTIONAL REGULATOR YHAJ-RELATED"/>
    <property type="match status" value="1"/>
</dbReference>
<dbReference type="PANTHER" id="PTHR30126">
    <property type="entry name" value="HTH-TYPE TRANSCRIPTIONAL REGULATOR"/>
    <property type="match status" value="1"/>
</dbReference>
<accession>A0ABU5VU07</accession>
<dbReference type="InterPro" id="IPR005119">
    <property type="entry name" value="LysR_subst-bd"/>
</dbReference>
<reference evidence="6 7" key="1">
    <citation type="submission" date="2023-11" db="EMBL/GenBank/DDBJ databases">
        <title>A Novel Polar Bacteriovorax (B. antarcticus) Isolated from the Biocrust in Antarctica.</title>
        <authorList>
            <person name="Mun W."/>
            <person name="Choi S.Y."/>
            <person name="Mitchell R.J."/>
        </authorList>
    </citation>
    <scope>NUCLEOTIDE SEQUENCE [LARGE SCALE GENOMIC DNA]</scope>
    <source>
        <strain evidence="6 7">PP10</strain>
    </source>
</reference>
<evidence type="ECO:0000256" key="3">
    <source>
        <dbReference type="ARBA" id="ARBA00023125"/>
    </source>
</evidence>
<evidence type="ECO:0000313" key="6">
    <source>
        <dbReference type="EMBL" id="MEA9356087.1"/>
    </source>
</evidence>
<sequence length="293" mass="33611">MTFDQLETLDMVVKTGSFKAAADQLHKTQPTLSVSIKNLEEEFDLLIFNRETYRPTLTPQGEIFYEWAKQCLHSYRNLQIVGIELGTHKVESNLTVVFDPLARYQALRDILKECSYHSMSTELLLRSEILRVGLKMLLDEEADFAIAPMLTKHEEIEGILYDSIDLIPVIAKSVLEKKEKPELALLKIIPQLIVVEGRKNKHTEDEELPGILTGASKCFVTDHQMKKHLIKEGLGWGRLTRHEISTELKNGSLVEIDLPEVESFKFDIHIMRNKKRPMGPIARAIWAHFQPNK</sequence>
<dbReference type="RefSeq" id="WP_323575762.1">
    <property type="nucleotide sequence ID" value="NZ_JAYGJQ010000001.1"/>
</dbReference>
<gene>
    <name evidence="6" type="ORF">SHI21_07740</name>
</gene>
<name>A0ABU5VU07_9BACT</name>
<evidence type="ECO:0000256" key="2">
    <source>
        <dbReference type="ARBA" id="ARBA00023015"/>
    </source>
</evidence>
<dbReference type="InterPro" id="IPR000847">
    <property type="entry name" value="LysR_HTH_N"/>
</dbReference>
<dbReference type="SUPFAM" id="SSF53850">
    <property type="entry name" value="Periplasmic binding protein-like II"/>
    <property type="match status" value="1"/>
</dbReference>
<dbReference type="Pfam" id="PF03466">
    <property type="entry name" value="LysR_substrate"/>
    <property type="match status" value="1"/>
</dbReference>
<evidence type="ECO:0000256" key="4">
    <source>
        <dbReference type="ARBA" id="ARBA00023163"/>
    </source>
</evidence>
<dbReference type="Gene3D" id="1.10.10.10">
    <property type="entry name" value="Winged helix-like DNA-binding domain superfamily/Winged helix DNA-binding domain"/>
    <property type="match status" value="1"/>
</dbReference>
<dbReference type="Gene3D" id="3.40.190.290">
    <property type="match status" value="1"/>
</dbReference>
<keyword evidence="4" id="KW-0804">Transcription</keyword>
<organism evidence="6 7">
    <name type="scientific">Bacteriovorax antarcticus</name>
    <dbReference type="NCBI Taxonomy" id="3088717"/>
    <lineage>
        <taxon>Bacteria</taxon>
        <taxon>Pseudomonadati</taxon>
        <taxon>Bdellovibrionota</taxon>
        <taxon>Bacteriovoracia</taxon>
        <taxon>Bacteriovoracales</taxon>
        <taxon>Bacteriovoracaceae</taxon>
        <taxon>Bacteriovorax</taxon>
    </lineage>
</organism>
<feature type="domain" description="HTH lysR-type" evidence="5">
    <location>
        <begin position="1"/>
        <end position="58"/>
    </location>
</feature>
<proteinExistence type="inferred from homology"/>
<evidence type="ECO:0000256" key="1">
    <source>
        <dbReference type="ARBA" id="ARBA00009437"/>
    </source>
</evidence>
<evidence type="ECO:0000259" key="5">
    <source>
        <dbReference type="PROSITE" id="PS50931"/>
    </source>
</evidence>
<protein>
    <submittedName>
        <fullName evidence="6">LysR family transcriptional regulator</fullName>
    </submittedName>
</protein>
<dbReference type="InterPro" id="IPR036388">
    <property type="entry name" value="WH-like_DNA-bd_sf"/>
</dbReference>
<comment type="caution">
    <text evidence="6">The sequence shown here is derived from an EMBL/GenBank/DDBJ whole genome shotgun (WGS) entry which is preliminary data.</text>
</comment>
<dbReference type="Proteomes" id="UP001302274">
    <property type="component" value="Unassembled WGS sequence"/>
</dbReference>
<dbReference type="PRINTS" id="PR00039">
    <property type="entry name" value="HTHLYSR"/>
</dbReference>
<dbReference type="EMBL" id="JAYGJQ010000001">
    <property type="protein sequence ID" value="MEA9356087.1"/>
    <property type="molecule type" value="Genomic_DNA"/>
</dbReference>
<dbReference type="Pfam" id="PF00126">
    <property type="entry name" value="HTH_1"/>
    <property type="match status" value="1"/>
</dbReference>
<comment type="similarity">
    <text evidence="1">Belongs to the LysR transcriptional regulatory family.</text>
</comment>
<dbReference type="PROSITE" id="PS50931">
    <property type="entry name" value="HTH_LYSR"/>
    <property type="match status" value="1"/>
</dbReference>